<comment type="caution">
    <text evidence="1">The sequence shown here is derived from an EMBL/GenBank/DDBJ whole genome shotgun (WGS) entry which is preliminary data.</text>
</comment>
<name>A0ABQ0IN08_9ACTN</name>
<dbReference type="EMBL" id="BAOQ01000027">
    <property type="protein sequence ID" value="GAC84943.1"/>
    <property type="molecule type" value="Genomic_DNA"/>
</dbReference>
<dbReference type="InterPro" id="IPR029013">
    <property type="entry name" value="HP0062-like_sf"/>
</dbReference>
<dbReference type="Proteomes" id="UP000035021">
    <property type="component" value="Unassembled WGS sequence"/>
</dbReference>
<accession>A0ABQ0IN08</accession>
<evidence type="ECO:0000313" key="1">
    <source>
        <dbReference type="EMBL" id="GAC84943.1"/>
    </source>
</evidence>
<keyword evidence="2" id="KW-1185">Reference proteome</keyword>
<evidence type="ECO:0008006" key="3">
    <source>
        <dbReference type="Google" id="ProtNLM"/>
    </source>
</evidence>
<reference evidence="1 2" key="1">
    <citation type="submission" date="2013-02" db="EMBL/GenBank/DDBJ databases">
        <title>Whole genome shotgun sequence of Gordonia paraffinivorans NBRC 108238.</title>
        <authorList>
            <person name="Isaki-Nakamura S."/>
            <person name="Hosoyama A."/>
            <person name="Tsuchikane K."/>
            <person name="Ando Y."/>
            <person name="Baba S."/>
            <person name="Ohji S."/>
            <person name="Hamada M."/>
            <person name="Tamura T."/>
            <person name="Yamazoe A."/>
            <person name="Yamazaki S."/>
            <person name="Fujita N."/>
        </authorList>
    </citation>
    <scope>NUCLEOTIDE SEQUENCE [LARGE SCALE GENOMIC DNA]</scope>
    <source>
        <strain evidence="1 2">NBRC 108238</strain>
    </source>
</reference>
<evidence type="ECO:0000313" key="2">
    <source>
        <dbReference type="Proteomes" id="UP000035021"/>
    </source>
</evidence>
<protein>
    <recommendedName>
        <fullName evidence="3">ESAT-6-like protein</fullName>
    </recommendedName>
</protein>
<organism evidence="1 2">
    <name type="scientific">Gordonia paraffinivorans NBRC 108238</name>
    <dbReference type="NCBI Taxonomy" id="1223543"/>
    <lineage>
        <taxon>Bacteria</taxon>
        <taxon>Bacillati</taxon>
        <taxon>Actinomycetota</taxon>
        <taxon>Actinomycetes</taxon>
        <taxon>Mycobacteriales</taxon>
        <taxon>Gordoniaceae</taxon>
        <taxon>Gordonia</taxon>
    </lineage>
</organism>
<dbReference type="SUPFAM" id="SSF158414">
    <property type="entry name" value="HP0062-like"/>
    <property type="match status" value="1"/>
</dbReference>
<dbReference type="Gene3D" id="1.10.287.850">
    <property type="entry name" value="HP0062-like domain"/>
    <property type="match status" value="1"/>
</dbReference>
<dbReference type="RefSeq" id="WP_006901169.1">
    <property type="nucleotide sequence ID" value="NZ_BAOQ01000027.1"/>
</dbReference>
<sequence length="86" mass="9919">MAINTDPAALARMAQELTRLEKSVQDATRRVRTQLNGTQWNDPVRKNFEELLGNIERNSRTIAQMSNEGARMLKTKEQQIRAYMGR</sequence>
<proteinExistence type="predicted"/>
<gene>
    <name evidence="1" type="ORF">GP2_027_00880</name>
</gene>